<evidence type="ECO:0000259" key="1">
    <source>
        <dbReference type="Pfam" id="PF13545"/>
    </source>
</evidence>
<sequence>MVYFLDGNYKGKIMSNIKIKTDIETQSALADLAKESTNAYVLLMYICMKSEAARRTDVKITQFISYVTQSELAEYLGKSEETVRRALVVLKNKKLINCDVHVKASDNSPLVYVIEARINRQ</sequence>
<gene>
    <name evidence="2" type="ORF">PSE10A_19190</name>
</gene>
<feature type="domain" description="HTH crp-type" evidence="1">
    <location>
        <begin position="45"/>
        <end position="97"/>
    </location>
</feature>
<dbReference type="GO" id="GO:0003677">
    <property type="term" value="F:DNA binding"/>
    <property type="evidence" value="ECO:0007669"/>
    <property type="project" value="InterPro"/>
</dbReference>
<dbReference type="EMBL" id="BMZW01000008">
    <property type="protein sequence ID" value="GFZ59408.1"/>
    <property type="molecule type" value="Genomic_DNA"/>
</dbReference>
<evidence type="ECO:0000313" key="3">
    <source>
        <dbReference type="Proteomes" id="UP000630864"/>
    </source>
</evidence>
<dbReference type="GO" id="GO:0006355">
    <property type="term" value="P:regulation of DNA-templated transcription"/>
    <property type="evidence" value="ECO:0007669"/>
    <property type="project" value="InterPro"/>
</dbReference>
<dbReference type="InterPro" id="IPR036390">
    <property type="entry name" value="WH_DNA-bd_sf"/>
</dbReference>
<reference evidence="2" key="1">
    <citation type="submission" date="2020-09" db="EMBL/GenBank/DDBJ databases">
        <title>Pseudomonas syringae pv. eriobotryae genome sequence causing loquat canker disease.</title>
        <authorList>
            <person name="Fukuda S."/>
            <person name="Tashiro H."/>
            <person name="Nagano Y."/>
        </authorList>
    </citation>
    <scope>NUCLEOTIDE SEQUENCE</scope>
    <source>
        <strain evidence="2">AM001</strain>
    </source>
</reference>
<dbReference type="InterPro" id="IPR012318">
    <property type="entry name" value="HTH_CRP"/>
</dbReference>
<organism evidence="2 3">
    <name type="scientific">Pseudomonas amygdali pv. eriobotryae</name>
    <dbReference type="NCBI Taxonomy" id="129137"/>
    <lineage>
        <taxon>Bacteria</taxon>
        <taxon>Pseudomonadati</taxon>
        <taxon>Pseudomonadota</taxon>
        <taxon>Gammaproteobacteria</taxon>
        <taxon>Pseudomonadales</taxon>
        <taxon>Pseudomonadaceae</taxon>
        <taxon>Pseudomonas</taxon>
        <taxon>Pseudomonas amygdali</taxon>
    </lineage>
</organism>
<evidence type="ECO:0000313" key="2">
    <source>
        <dbReference type="EMBL" id="GFZ59408.1"/>
    </source>
</evidence>
<accession>A0A9P3EBD8</accession>
<dbReference type="SUPFAM" id="SSF46785">
    <property type="entry name" value="Winged helix' DNA-binding domain"/>
    <property type="match status" value="1"/>
</dbReference>
<dbReference type="AlphaFoldDB" id="A0A9P3EBD8"/>
<name>A0A9P3EBD8_PSEA0</name>
<protein>
    <recommendedName>
        <fullName evidence="1">HTH crp-type domain-containing protein</fullName>
    </recommendedName>
</protein>
<dbReference type="Pfam" id="PF13545">
    <property type="entry name" value="HTH_Crp_2"/>
    <property type="match status" value="1"/>
</dbReference>
<dbReference type="Gene3D" id="1.10.10.10">
    <property type="entry name" value="Winged helix-like DNA-binding domain superfamily/Winged helix DNA-binding domain"/>
    <property type="match status" value="1"/>
</dbReference>
<dbReference type="Proteomes" id="UP000630864">
    <property type="component" value="Unassembled WGS sequence"/>
</dbReference>
<comment type="caution">
    <text evidence="2">The sequence shown here is derived from an EMBL/GenBank/DDBJ whole genome shotgun (WGS) entry which is preliminary data.</text>
</comment>
<dbReference type="InterPro" id="IPR036388">
    <property type="entry name" value="WH-like_DNA-bd_sf"/>
</dbReference>
<proteinExistence type="predicted"/>